<sequence>MIGVQTQKRSMLQGLVHRLSSPLHTLGRRNGLWYLLSRALERGSGGRVRLIRYLLVAQPLPEGPPARALRDPGVTVREAGHGDPLLQHLPHPAAVIRGRFAQGARCLAVVRGADPMAFLWWTEGPYEEDEVRCRFEPAPEGEAVWDFDVYVFPRHRFGTAFARLWGEAGARLRQRGYRASCSRISAFNAASVASHRRLGARVTGMRTFLVLGPLQVSWGRGRPGFHVSLRDAARPRVRVPSRAV</sequence>
<evidence type="ECO:0000313" key="2">
    <source>
        <dbReference type="Proteomes" id="UP000199556"/>
    </source>
</evidence>
<dbReference type="Proteomes" id="UP000199556">
    <property type="component" value="Unassembled WGS sequence"/>
</dbReference>
<organism evidence="1 2">
    <name type="scientific">Ectothiorhodospira mobilis</name>
    <dbReference type="NCBI Taxonomy" id="195064"/>
    <lineage>
        <taxon>Bacteria</taxon>
        <taxon>Pseudomonadati</taxon>
        <taxon>Pseudomonadota</taxon>
        <taxon>Gammaproteobacteria</taxon>
        <taxon>Chromatiales</taxon>
        <taxon>Ectothiorhodospiraceae</taxon>
        <taxon>Ectothiorhodospira</taxon>
    </lineage>
</organism>
<evidence type="ECO:0000313" key="1">
    <source>
        <dbReference type="EMBL" id="SFM23688.1"/>
    </source>
</evidence>
<dbReference type="STRING" id="195064.SAMN05421721_10145"/>
<dbReference type="OrthoDB" id="8480611at2"/>
<accession>A0A1I4P7B0</accession>
<gene>
    <name evidence="1" type="ORF">SAMN05421721_10145</name>
</gene>
<keyword evidence="2" id="KW-1185">Reference proteome</keyword>
<dbReference type="EMBL" id="FOUO01000001">
    <property type="protein sequence ID" value="SFM23688.1"/>
    <property type="molecule type" value="Genomic_DNA"/>
</dbReference>
<dbReference type="Gene3D" id="3.40.630.30">
    <property type="match status" value="1"/>
</dbReference>
<dbReference type="RefSeq" id="WP_090483197.1">
    <property type="nucleotide sequence ID" value="NZ_FOUO01000001.1"/>
</dbReference>
<protein>
    <recommendedName>
        <fullName evidence="3">N-acetyltransferase domain-containing protein</fullName>
    </recommendedName>
</protein>
<evidence type="ECO:0008006" key="3">
    <source>
        <dbReference type="Google" id="ProtNLM"/>
    </source>
</evidence>
<dbReference type="AlphaFoldDB" id="A0A1I4P7B0"/>
<proteinExistence type="predicted"/>
<reference evidence="1 2" key="1">
    <citation type="submission" date="2016-10" db="EMBL/GenBank/DDBJ databases">
        <authorList>
            <person name="de Groot N.N."/>
        </authorList>
    </citation>
    <scope>NUCLEOTIDE SEQUENCE [LARGE SCALE GENOMIC DNA]</scope>
    <source>
        <strain evidence="1 2">DSM 4180</strain>
    </source>
</reference>
<dbReference type="SUPFAM" id="SSF55729">
    <property type="entry name" value="Acyl-CoA N-acyltransferases (Nat)"/>
    <property type="match status" value="1"/>
</dbReference>
<name>A0A1I4P7B0_ECTMO</name>
<dbReference type="InterPro" id="IPR016181">
    <property type="entry name" value="Acyl_CoA_acyltransferase"/>
</dbReference>